<dbReference type="Pfam" id="PF13560">
    <property type="entry name" value="HTH_31"/>
    <property type="match status" value="1"/>
</dbReference>
<dbReference type="SMART" id="SM00530">
    <property type="entry name" value="HTH_XRE"/>
    <property type="match status" value="1"/>
</dbReference>
<evidence type="ECO:0000259" key="1">
    <source>
        <dbReference type="PROSITE" id="PS50943"/>
    </source>
</evidence>
<accession>A0ABW2TFP8</accession>
<proteinExistence type="predicted"/>
<dbReference type="PROSITE" id="PS50943">
    <property type="entry name" value="HTH_CROC1"/>
    <property type="match status" value="1"/>
</dbReference>
<evidence type="ECO:0000313" key="3">
    <source>
        <dbReference type="Proteomes" id="UP001596512"/>
    </source>
</evidence>
<dbReference type="Proteomes" id="UP001596512">
    <property type="component" value="Unassembled WGS sequence"/>
</dbReference>
<sequence>MGASLKRMRMEAEVSREEAAALLGCTPVTVGNVEQGRTKIGQADLAALLQLYRVPEDQAADLLEVNRAARRSLRRVSGGSHIQPHQRRAADLIDSAHGMRYYSPDLFPGVLQHPAYARAIMAPTGHVSDVLEARLQFRLGLAKVLTRDEPLRLSVVVGEAALRKNIGGPSTMRSQLAHVAKLCREQPNITIQVLPFSAREHYFMGATVTVYSFGPRVPDIASVDTTIGEQFFDRDVSVAEAIGKFDDVRIKALDPLTSVDMLEELSSC</sequence>
<dbReference type="EMBL" id="JBHTEY010000004">
    <property type="protein sequence ID" value="MFC7612577.1"/>
    <property type="molecule type" value="Genomic_DNA"/>
</dbReference>
<dbReference type="CDD" id="cd00093">
    <property type="entry name" value="HTH_XRE"/>
    <property type="match status" value="1"/>
</dbReference>
<keyword evidence="3" id="KW-1185">Reference proteome</keyword>
<protein>
    <submittedName>
        <fullName evidence="2">Helix-turn-helix domain-containing protein</fullName>
    </submittedName>
</protein>
<organism evidence="2 3">
    <name type="scientific">Actinokineospora soli</name>
    <dbReference type="NCBI Taxonomy" id="1048753"/>
    <lineage>
        <taxon>Bacteria</taxon>
        <taxon>Bacillati</taxon>
        <taxon>Actinomycetota</taxon>
        <taxon>Actinomycetes</taxon>
        <taxon>Pseudonocardiales</taxon>
        <taxon>Pseudonocardiaceae</taxon>
        <taxon>Actinokineospora</taxon>
    </lineage>
</organism>
<dbReference type="Pfam" id="PF19054">
    <property type="entry name" value="DUF5753"/>
    <property type="match status" value="1"/>
</dbReference>
<name>A0ABW2TFP8_9PSEU</name>
<gene>
    <name evidence="2" type="ORF">ACFQV2_01835</name>
</gene>
<dbReference type="InterPro" id="IPR043917">
    <property type="entry name" value="DUF5753"/>
</dbReference>
<dbReference type="SUPFAM" id="SSF47413">
    <property type="entry name" value="lambda repressor-like DNA-binding domains"/>
    <property type="match status" value="1"/>
</dbReference>
<reference evidence="3" key="1">
    <citation type="journal article" date="2019" name="Int. J. Syst. Evol. Microbiol.">
        <title>The Global Catalogue of Microorganisms (GCM) 10K type strain sequencing project: providing services to taxonomists for standard genome sequencing and annotation.</title>
        <authorList>
            <consortium name="The Broad Institute Genomics Platform"/>
            <consortium name="The Broad Institute Genome Sequencing Center for Infectious Disease"/>
            <person name="Wu L."/>
            <person name="Ma J."/>
        </authorList>
    </citation>
    <scope>NUCLEOTIDE SEQUENCE [LARGE SCALE GENOMIC DNA]</scope>
    <source>
        <strain evidence="3">JCM 17695</strain>
    </source>
</reference>
<feature type="domain" description="HTH cro/C1-type" evidence="1">
    <location>
        <begin position="5"/>
        <end position="59"/>
    </location>
</feature>
<dbReference type="Gene3D" id="1.10.260.40">
    <property type="entry name" value="lambda repressor-like DNA-binding domains"/>
    <property type="match status" value="1"/>
</dbReference>
<evidence type="ECO:0000313" key="2">
    <source>
        <dbReference type="EMBL" id="MFC7612577.1"/>
    </source>
</evidence>
<dbReference type="InterPro" id="IPR001387">
    <property type="entry name" value="Cro/C1-type_HTH"/>
</dbReference>
<comment type="caution">
    <text evidence="2">The sequence shown here is derived from an EMBL/GenBank/DDBJ whole genome shotgun (WGS) entry which is preliminary data.</text>
</comment>
<dbReference type="InterPro" id="IPR010982">
    <property type="entry name" value="Lambda_DNA-bd_dom_sf"/>
</dbReference>